<dbReference type="EMBL" id="KZ613843">
    <property type="protein sequence ID" value="PMD57794.1"/>
    <property type="molecule type" value="Genomic_DNA"/>
</dbReference>
<organism evidence="2 3">
    <name type="scientific">Hyaloscypha bicolor E</name>
    <dbReference type="NCBI Taxonomy" id="1095630"/>
    <lineage>
        <taxon>Eukaryota</taxon>
        <taxon>Fungi</taxon>
        <taxon>Dikarya</taxon>
        <taxon>Ascomycota</taxon>
        <taxon>Pezizomycotina</taxon>
        <taxon>Leotiomycetes</taxon>
        <taxon>Helotiales</taxon>
        <taxon>Hyaloscyphaceae</taxon>
        <taxon>Hyaloscypha</taxon>
        <taxon>Hyaloscypha bicolor</taxon>
    </lineage>
</organism>
<name>A0A2J6T440_9HELO</name>
<dbReference type="RefSeq" id="XP_024734698.1">
    <property type="nucleotide sequence ID" value="XM_024871311.1"/>
</dbReference>
<dbReference type="OrthoDB" id="5865767at2759"/>
<reference evidence="2 3" key="1">
    <citation type="submission" date="2016-04" db="EMBL/GenBank/DDBJ databases">
        <title>A degradative enzymes factory behind the ericoid mycorrhizal symbiosis.</title>
        <authorList>
            <consortium name="DOE Joint Genome Institute"/>
            <person name="Martino E."/>
            <person name="Morin E."/>
            <person name="Grelet G."/>
            <person name="Kuo A."/>
            <person name="Kohler A."/>
            <person name="Daghino S."/>
            <person name="Barry K."/>
            <person name="Choi C."/>
            <person name="Cichocki N."/>
            <person name="Clum A."/>
            <person name="Copeland A."/>
            <person name="Hainaut M."/>
            <person name="Haridas S."/>
            <person name="Labutti K."/>
            <person name="Lindquist E."/>
            <person name="Lipzen A."/>
            <person name="Khouja H.-R."/>
            <person name="Murat C."/>
            <person name="Ohm R."/>
            <person name="Olson A."/>
            <person name="Spatafora J."/>
            <person name="Veneault-Fourrey C."/>
            <person name="Henrissat B."/>
            <person name="Grigoriev I."/>
            <person name="Martin F."/>
            <person name="Perotto S."/>
        </authorList>
    </citation>
    <scope>NUCLEOTIDE SEQUENCE [LARGE SCALE GENOMIC DNA]</scope>
    <source>
        <strain evidence="2 3">E</strain>
    </source>
</reference>
<evidence type="ECO:0000256" key="1">
    <source>
        <dbReference type="SAM" id="MobiDB-lite"/>
    </source>
</evidence>
<gene>
    <name evidence="2" type="ORF">K444DRAFT_24532</name>
</gene>
<accession>A0A2J6T440</accession>
<protein>
    <submittedName>
        <fullName evidence="2">Uncharacterized protein</fullName>
    </submittedName>
</protein>
<keyword evidence="3" id="KW-1185">Reference proteome</keyword>
<proteinExistence type="predicted"/>
<dbReference type="AlphaFoldDB" id="A0A2J6T440"/>
<evidence type="ECO:0000313" key="2">
    <source>
        <dbReference type="EMBL" id="PMD57794.1"/>
    </source>
</evidence>
<dbReference type="GeneID" id="36579393"/>
<dbReference type="Proteomes" id="UP000235371">
    <property type="component" value="Unassembled WGS sequence"/>
</dbReference>
<feature type="region of interest" description="Disordered" evidence="1">
    <location>
        <begin position="1"/>
        <end position="24"/>
    </location>
</feature>
<dbReference type="InParanoid" id="A0A2J6T440"/>
<evidence type="ECO:0000313" key="3">
    <source>
        <dbReference type="Proteomes" id="UP000235371"/>
    </source>
</evidence>
<sequence>MIRHSTMLQRTRDSGSFSEAPTKESSFLARLKPIKAPAPVPRWPDSQDSVGKHCCKVGEQNFWEVKDPGREKLVTLKLEVRLLLNTHNEHLKEREACNVYFAIFMVGREETACCPTLVIISSNKSARQKVIEVIRSNGILDKYEGVLLAGSSKHPRYPRSAPAEFIAFGLEIDASRSFPSGVAVYIQKSITKITSGTWIYIPIGTTTMDVSQFRRATIGGFLDLITEDDVRTTVGMTVAHAFQEQDRGSMPNQSEVSEDDDDFEFEFDGPTPDNIFGKGSSADYSSKSSTRSRFPFSFPSARKRIVEVGQTINPTESTSSLRPFNETQFVLEKGSELTKLGILLKSSLETRPDLDWALIEITAKELTISNAINLKQKRSMQSIIPTRQFSTIETDIAVATCIGSKHATVGVMSGSSTFLKMVHSDTFEEVKTVALSGYLCSLWRFGVLDC</sequence>